<evidence type="ECO:0000313" key="2">
    <source>
        <dbReference type="EMBL" id="KAL1406137.1"/>
    </source>
</evidence>
<keyword evidence="3" id="KW-1185">Reference proteome</keyword>
<accession>A0ABR3PUM7</accession>
<proteinExistence type="predicted"/>
<gene>
    <name evidence="2" type="ORF">Q8F55_007820</name>
</gene>
<organism evidence="2 3">
    <name type="scientific">Vanrija albida</name>
    <dbReference type="NCBI Taxonomy" id="181172"/>
    <lineage>
        <taxon>Eukaryota</taxon>
        <taxon>Fungi</taxon>
        <taxon>Dikarya</taxon>
        <taxon>Basidiomycota</taxon>
        <taxon>Agaricomycotina</taxon>
        <taxon>Tremellomycetes</taxon>
        <taxon>Trichosporonales</taxon>
        <taxon>Trichosporonaceae</taxon>
        <taxon>Vanrija</taxon>
    </lineage>
</organism>
<evidence type="ECO:0000256" key="1">
    <source>
        <dbReference type="SAM" id="MobiDB-lite"/>
    </source>
</evidence>
<comment type="caution">
    <text evidence="2">The sequence shown here is derived from an EMBL/GenBank/DDBJ whole genome shotgun (WGS) entry which is preliminary data.</text>
</comment>
<sequence>MTARVPTSRSSSRTPSLPTSNDSRSDLKSLPVTPKAKSPGGVPFLSSDALAGALMASVSTPASPCPTDIALASPSAVPTGAQPATASSAAQRGPRRYHSSTGVAPVRSPLEQYTDLFLLEPHEYDSITDGELVRLYDRGILEWRVLEQIVDASIRIQRSCTDADRAVSIKIRRAMIRHALED</sequence>
<dbReference type="EMBL" id="JBBXJM010000006">
    <property type="protein sequence ID" value="KAL1406137.1"/>
    <property type="molecule type" value="Genomic_DNA"/>
</dbReference>
<protein>
    <submittedName>
        <fullName evidence="2">Uncharacterized protein</fullName>
    </submittedName>
</protein>
<dbReference type="Proteomes" id="UP001565368">
    <property type="component" value="Unassembled WGS sequence"/>
</dbReference>
<name>A0ABR3PUM7_9TREE</name>
<feature type="region of interest" description="Disordered" evidence="1">
    <location>
        <begin position="1"/>
        <end position="43"/>
    </location>
</feature>
<dbReference type="GeneID" id="95988863"/>
<feature type="region of interest" description="Disordered" evidence="1">
    <location>
        <begin position="69"/>
        <end position="102"/>
    </location>
</feature>
<dbReference type="RefSeq" id="XP_069206081.1">
    <property type="nucleotide sequence ID" value="XM_069356240.1"/>
</dbReference>
<feature type="compositionally biased region" description="Low complexity" evidence="1">
    <location>
        <begin position="1"/>
        <end position="20"/>
    </location>
</feature>
<reference evidence="2 3" key="1">
    <citation type="submission" date="2023-08" db="EMBL/GenBank/DDBJ databases">
        <title>Annotated Genome Sequence of Vanrija albida AlHP1.</title>
        <authorList>
            <person name="Herzog R."/>
        </authorList>
    </citation>
    <scope>NUCLEOTIDE SEQUENCE [LARGE SCALE GENOMIC DNA]</scope>
    <source>
        <strain evidence="2 3">AlHP1</strain>
    </source>
</reference>
<evidence type="ECO:0000313" key="3">
    <source>
        <dbReference type="Proteomes" id="UP001565368"/>
    </source>
</evidence>